<accession>A0A1I4GQA5</accession>
<dbReference type="GO" id="GO:0070042">
    <property type="term" value="F:rRNA (uridine-N3-)-methyltransferase activity"/>
    <property type="evidence" value="ECO:0007669"/>
    <property type="project" value="TreeGrafter"/>
</dbReference>
<keyword evidence="6 12" id="KW-0698">rRNA processing</keyword>
<keyword evidence="7 12" id="KW-0489">Methyltransferase</keyword>
<dbReference type="PIRSF" id="PIRSF015601">
    <property type="entry name" value="MTase_slr0722"/>
    <property type="match status" value="1"/>
</dbReference>
<dbReference type="InterPro" id="IPR029028">
    <property type="entry name" value="Alpha/beta_knot_MTases"/>
</dbReference>
<dbReference type="SUPFAM" id="SSF75217">
    <property type="entry name" value="alpha/beta knot"/>
    <property type="match status" value="1"/>
</dbReference>
<evidence type="ECO:0000256" key="4">
    <source>
        <dbReference type="ARBA" id="ARBA00013673"/>
    </source>
</evidence>
<evidence type="ECO:0000256" key="2">
    <source>
        <dbReference type="ARBA" id="ARBA00005528"/>
    </source>
</evidence>
<feature type="domain" description="Ribosomal RNA small subunit methyltransferase E methyltransferase" evidence="13">
    <location>
        <begin position="72"/>
        <end position="236"/>
    </location>
</feature>
<comment type="function">
    <text evidence="10 12">Specifically methylates the N3 position of the uracil ring of uridine 1498 (m3U1498) in 16S rRNA. Acts on the fully assembled 30S ribosomal subunit.</text>
</comment>
<keyword evidence="8 12" id="KW-0808">Transferase</keyword>
<keyword evidence="9 12" id="KW-0949">S-adenosyl-L-methionine</keyword>
<dbReference type="PANTHER" id="PTHR30027:SF3">
    <property type="entry name" value="16S RRNA (URACIL(1498)-N(3))-METHYLTRANSFERASE"/>
    <property type="match status" value="1"/>
</dbReference>
<dbReference type="RefSeq" id="WP_090931936.1">
    <property type="nucleotide sequence ID" value="NZ_FOTS01000001.1"/>
</dbReference>
<evidence type="ECO:0000256" key="1">
    <source>
        <dbReference type="ARBA" id="ARBA00004496"/>
    </source>
</evidence>
<name>A0A1I4GQA5_9FIRM</name>
<reference evidence="16" key="1">
    <citation type="submission" date="2016-10" db="EMBL/GenBank/DDBJ databases">
        <authorList>
            <person name="Varghese N."/>
            <person name="Submissions S."/>
        </authorList>
    </citation>
    <scope>NUCLEOTIDE SEQUENCE [LARGE SCALE GENOMIC DNA]</scope>
    <source>
        <strain evidence="16">DSM 13327</strain>
    </source>
</reference>
<dbReference type="Proteomes" id="UP000199520">
    <property type="component" value="Unassembled WGS sequence"/>
</dbReference>
<keyword evidence="16" id="KW-1185">Reference proteome</keyword>
<evidence type="ECO:0000256" key="7">
    <source>
        <dbReference type="ARBA" id="ARBA00022603"/>
    </source>
</evidence>
<feature type="domain" description="Ribosomal RNA small subunit methyltransferase E PUA-like" evidence="14">
    <location>
        <begin position="16"/>
        <end position="52"/>
    </location>
</feature>
<dbReference type="EMBL" id="FOTS01000001">
    <property type="protein sequence ID" value="SFL32214.1"/>
    <property type="molecule type" value="Genomic_DNA"/>
</dbReference>
<dbReference type="CDD" id="cd18084">
    <property type="entry name" value="RsmE-like"/>
    <property type="match status" value="1"/>
</dbReference>
<dbReference type="SUPFAM" id="SSF88697">
    <property type="entry name" value="PUA domain-like"/>
    <property type="match status" value="1"/>
</dbReference>
<dbReference type="Pfam" id="PF20260">
    <property type="entry name" value="PUA_4"/>
    <property type="match status" value="1"/>
</dbReference>
<dbReference type="Pfam" id="PF04452">
    <property type="entry name" value="Methyltrans_RNA"/>
    <property type="match status" value="1"/>
</dbReference>
<sequence>MRRFFIKTSLSEEMFIDGQDAHHISKVLRLQAGDTIIVIPPDGQEAGIAQIKEIAVDRVRLLLQGIVEEEKEAPIQVFLAQGLPKSDKMDFIIQKAVELGVTAVYPIQMDHSVVQYDNAKKKSRAERWQKISVEAAKQCGRSFVPSVEPIQSLTELFSYLPDEVVIIMLYEGQTENGLKKALAKKMAKAYLLLVGPEGGFSDQELILSQKHGALVVTMGPRILRTETASLAAMAMIMYEYGDMGG</sequence>
<evidence type="ECO:0000313" key="16">
    <source>
        <dbReference type="Proteomes" id="UP000199520"/>
    </source>
</evidence>
<evidence type="ECO:0000313" key="15">
    <source>
        <dbReference type="EMBL" id="SFL32214.1"/>
    </source>
</evidence>
<evidence type="ECO:0000256" key="8">
    <source>
        <dbReference type="ARBA" id="ARBA00022679"/>
    </source>
</evidence>
<dbReference type="Gene3D" id="3.40.1280.10">
    <property type="match status" value="1"/>
</dbReference>
<dbReference type="InterPro" id="IPR006700">
    <property type="entry name" value="RsmE"/>
</dbReference>
<evidence type="ECO:0000256" key="10">
    <source>
        <dbReference type="ARBA" id="ARBA00025699"/>
    </source>
</evidence>
<dbReference type="InterPro" id="IPR015947">
    <property type="entry name" value="PUA-like_sf"/>
</dbReference>
<dbReference type="AlphaFoldDB" id="A0A1I4GQA5"/>
<evidence type="ECO:0000256" key="6">
    <source>
        <dbReference type="ARBA" id="ARBA00022552"/>
    </source>
</evidence>
<dbReference type="NCBIfam" id="TIGR00046">
    <property type="entry name" value="RsmE family RNA methyltransferase"/>
    <property type="match status" value="1"/>
</dbReference>
<evidence type="ECO:0000256" key="5">
    <source>
        <dbReference type="ARBA" id="ARBA00022490"/>
    </source>
</evidence>
<comment type="similarity">
    <text evidence="2 12">Belongs to the RNA methyltransferase RsmE family.</text>
</comment>
<dbReference type="PANTHER" id="PTHR30027">
    <property type="entry name" value="RIBOSOMAL RNA SMALL SUBUNIT METHYLTRANSFERASE E"/>
    <property type="match status" value="1"/>
</dbReference>
<keyword evidence="5 12" id="KW-0963">Cytoplasm</keyword>
<dbReference type="STRING" id="1123291.SAMN04490355_1001130"/>
<evidence type="ECO:0000259" key="14">
    <source>
        <dbReference type="Pfam" id="PF20260"/>
    </source>
</evidence>
<organism evidence="15 16">
    <name type="scientific">Pelosinus propionicus DSM 13327</name>
    <dbReference type="NCBI Taxonomy" id="1123291"/>
    <lineage>
        <taxon>Bacteria</taxon>
        <taxon>Bacillati</taxon>
        <taxon>Bacillota</taxon>
        <taxon>Negativicutes</taxon>
        <taxon>Selenomonadales</taxon>
        <taxon>Sporomusaceae</taxon>
        <taxon>Pelosinus</taxon>
    </lineage>
</organism>
<evidence type="ECO:0000256" key="3">
    <source>
        <dbReference type="ARBA" id="ARBA00012328"/>
    </source>
</evidence>
<proteinExistence type="inferred from homology"/>
<dbReference type="EC" id="2.1.1.193" evidence="3 12"/>
<evidence type="ECO:0000256" key="11">
    <source>
        <dbReference type="ARBA" id="ARBA00047944"/>
    </source>
</evidence>
<comment type="subcellular location">
    <subcellularLocation>
        <location evidence="1 12">Cytoplasm</location>
    </subcellularLocation>
</comment>
<dbReference type="OrthoDB" id="9815641at2"/>
<dbReference type="GO" id="GO:0070475">
    <property type="term" value="P:rRNA base methylation"/>
    <property type="evidence" value="ECO:0007669"/>
    <property type="project" value="TreeGrafter"/>
</dbReference>
<dbReference type="GO" id="GO:0005737">
    <property type="term" value="C:cytoplasm"/>
    <property type="evidence" value="ECO:0007669"/>
    <property type="project" value="UniProtKB-SubCell"/>
</dbReference>
<dbReference type="InterPro" id="IPR029026">
    <property type="entry name" value="tRNA_m1G_MTases_N"/>
</dbReference>
<gene>
    <name evidence="15" type="ORF">SAMN04490355_1001130</name>
</gene>
<evidence type="ECO:0000259" key="13">
    <source>
        <dbReference type="Pfam" id="PF04452"/>
    </source>
</evidence>
<protein>
    <recommendedName>
        <fullName evidence="4 12">Ribosomal RNA small subunit methyltransferase E</fullName>
        <ecNumber evidence="3 12">2.1.1.193</ecNumber>
    </recommendedName>
</protein>
<comment type="catalytic activity">
    <reaction evidence="11 12">
        <text>uridine(1498) in 16S rRNA + S-adenosyl-L-methionine = N(3)-methyluridine(1498) in 16S rRNA + S-adenosyl-L-homocysteine + H(+)</text>
        <dbReference type="Rhea" id="RHEA:42920"/>
        <dbReference type="Rhea" id="RHEA-COMP:10283"/>
        <dbReference type="Rhea" id="RHEA-COMP:10284"/>
        <dbReference type="ChEBI" id="CHEBI:15378"/>
        <dbReference type="ChEBI" id="CHEBI:57856"/>
        <dbReference type="ChEBI" id="CHEBI:59789"/>
        <dbReference type="ChEBI" id="CHEBI:65315"/>
        <dbReference type="ChEBI" id="CHEBI:74502"/>
        <dbReference type="EC" id="2.1.1.193"/>
    </reaction>
</comment>
<dbReference type="InterPro" id="IPR046886">
    <property type="entry name" value="RsmE_MTase_dom"/>
</dbReference>
<dbReference type="InterPro" id="IPR046887">
    <property type="entry name" value="RsmE_PUA-like"/>
</dbReference>
<dbReference type="NCBIfam" id="NF008692">
    <property type="entry name" value="PRK11713.1-5"/>
    <property type="match status" value="1"/>
</dbReference>
<evidence type="ECO:0000256" key="9">
    <source>
        <dbReference type="ARBA" id="ARBA00022691"/>
    </source>
</evidence>
<evidence type="ECO:0000256" key="12">
    <source>
        <dbReference type="PIRNR" id="PIRNR015601"/>
    </source>
</evidence>